<accession>A0A075WHW3</accession>
<dbReference type="GeneID" id="24796133"/>
<reference evidence="2 3" key="1">
    <citation type="submission" date="2013-07" db="EMBL/GenBank/DDBJ databases">
        <title>Genome of Archaeoglobus fulgidus.</title>
        <authorList>
            <person name="Fiebig A."/>
            <person name="Birkeland N.-K."/>
        </authorList>
    </citation>
    <scope>NUCLEOTIDE SEQUENCE [LARGE SCALE GENOMIC DNA]</scope>
    <source>
        <strain evidence="2 3">DSM 8774</strain>
    </source>
</reference>
<dbReference type="AlphaFoldDB" id="A0A075WHW3"/>
<dbReference type="Pfam" id="PF13484">
    <property type="entry name" value="Fer4_16"/>
    <property type="match status" value="1"/>
</dbReference>
<name>A0A075WHW3_ARCFL</name>
<evidence type="ECO:0000313" key="3">
    <source>
        <dbReference type="Proteomes" id="UP000028501"/>
    </source>
</evidence>
<protein>
    <submittedName>
        <fullName evidence="2">Iron-sulfur cluster binding protein, putative</fullName>
    </submittedName>
</protein>
<evidence type="ECO:0000259" key="1">
    <source>
        <dbReference type="PROSITE" id="PS51379"/>
    </source>
</evidence>
<dbReference type="Proteomes" id="UP000028501">
    <property type="component" value="Chromosome"/>
</dbReference>
<evidence type="ECO:0000313" key="2">
    <source>
        <dbReference type="EMBL" id="AIG99377.1"/>
    </source>
</evidence>
<dbReference type="Gene3D" id="3.30.70.20">
    <property type="match status" value="1"/>
</dbReference>
<dbReference type="RefSeq" id="WP_010879896.1">
    <property type="nucleotide sequence ID" value="NZ_CP006577.1"/>
</dbReference>
<dbReference type="SMR" id="A0A075WHW3"/>
<feature type="domain" description="4Fe-4S ferredoxin-type" evidence="1">
    <location>
        <begin position="202"/>
        <end position="232"/>
    </location>
</feature>
<gene>
    <name evidence="2" type="ORF">AFULGI_00026730</name>
</gene>
<dbReference type="HOGENOM" id="CLU_081793_1_0_2"/>
<dbReference type="PANTHER" id="PTHR42827:SF1">
    <property type="entry name" value="IRON-SULFUR CLUSTER-BINDING PROTEIN"/>
    <property type="match status" value="1"/>
</dbReference>
<dbReference type="InterPro" id="IPR017896">
    <property type="entry name" value="4Fe4S_Fe-S-bd"/>
</dbReference>
<organism evidence="2 3">
    <name type="scientific">Archaeoglobus fulgidus DSM 8774</name>
    <dbReference type="NCBI Taxonomy" id="1344584"/>
    <lineage>
        <taxon>Archaea</taxon>
        <taxon>Methanobacteriati</taxon>
        <taxon>Methanobacteriota</taxon>
        <taxon>Archaeoglobi</taxon>
        <taxon>Archaeoglobales</taxon>
        <taxon>Archaeoglobaceae</taxon>
        <taxon>Archaeoglobus</taxon>
    </lineage>
</organism>
<dbReference type="SUPFAM" id="SSF54862">
    <property type="entry name" value="4Fe-4S ferredoxins"/>
    <property type="match status" value="1"/>
</dbReference>
<sequence>MEFHEIDRMAKKLGADIFGVADLDLLREYETFPENLLDSFDFGISIGVKLPDPLFDMLPDSRNLYSRYYVVANDMLDRIAFEISRAIESEGYEALPIPASKVLSDLHWRSYVSHKAIARAAGVGWVGRNLLLITPQFGPRVRLASVLTDMPLKAGKPARNRCGVCRECIDSCITQALRYSEFDDYPERDEVFEVDKCAAKLKEFASNPDIGTMVCGICIKVCPWGKLGNKTKGN</sequence>
<proteinExistence type="predicted"/>
<dbReference type="KEGG" id="afg:AFULGI_00026730"/>
<dbReference type="EMBL" id="CP006577">
    <property type="protein sequence ID" value="AIG99377.1"/>
    <property type="molecule type" value="Genomic_DNA"/>
</dbReference>
<dbReference type="PANTHER" id="PTHR42827">
    <property type="entry name" value="IRON-SULFUR CLUSTER-BINDING PROTEIN-RELATED"/>
    <property type="match status" value="1"/>
</dbReference>
<dbReference type="PROSITE" id="PS51379">
    <property type="entry name" value="4FE4S_FER_2"/>
    <property type="match status" value="1"/>
</dbReference>